<gene>
    <name evidence="2" type="ORF">K0M31_000935</name>
</gene>
<dbReference type="EMBL" id="JAHYIQ010000001">
    <property type="protein sequence ID" value="KAK1136376.1"/>
    <property type="molecule type" value="Genomic_DNA"/>
</dbReference>
<feature type="region of interest" description="Disordered" evidence="1">
    <location>
        <begin position="218"/>
        <end position="309"/>
    </location>
</feature>
<evidence type="ECO:0000313" key="3">
    <source>
        <dbReference type="Proteomes" id="UP001177670"/>
    </source>
</evidence>
<name>A0AA40GEI2_9HYME</name>
<evidence type="ECO:0000256" key="1">
    <source>
        <dbReference type="SAM" id="MobiDB-lite"/>
    </source>
</evidence>
<protein>
    <submittedName>
        <fullName evidence="2">Uncharacterized protein</fullName>
    </submittedName>
</protein>
<comment type="caution">
    <text evidence="2">The sequence shown here is derived from an EMBL/GenBank/DDBJ whole genome shotgun (WGS) entry which is preliminary data.</text>
</comment>
<feature type="compositionally biased region" description="Low complexity" evidence="1">
    <location>
        <begin position="268"/>
        <end position="302"/>
    </location>
</feature>
<keyword evidence="3" id="KW-1185">Reference proteome</keyword>
<evidence type="ECO:0000313" key="2">
    <source>
        <dbReference type="EMBL" id="KAK1136376.1"/>
    </source>
</evidence>
<feature type="compositionally biased region" description="Polar residues" evidence="1">
    <location>
        <begin position="70"/>
        <end position="82"/>
    </location>
</feature>
<accession>A0AA40GEI2</accession>
<dbReference type="AlphaFoldDB" id="A0AA40GEI2"/>
<feature type="region of interest" description="Disordered" evidence="1">
    <location>
        <begin position="70"/>
        <end position="101"/>
    </location>
</feature>
<proteinExistence type="predicted"/>
<dbReference type="Proteomes" id="UP001177670">
    <property type="component" value="Unassembled WGS sequence"/>
</dbReference>
<reference evidence="2" key="1">
    <citation type="submission" date="2021-10" db="EMBL/GenBank/DDBJ databases">
        <title>Melipona bicolor Genome sequencing and assembly.</title>
        <authorList>
            <person name="Araujo N.S."/>
            <person name="Arias M.C."/>
        </authorList>
    </citation>
    <scope>NUCLEOTIDE SEQUENCE</scope>
    <source>
        <strain evidence="2">USP_2M_L1-L4_2017</strain>
        <tissue evidence="2">Whole body</tissue>
    </source>
</reference>
<sequence length="309" mass="33490">MHEKKERKTINLKTIVAYSCSTEKGLETNGDDQEDGCSECSEVDWSWLEELEYPQATESLAPGVVDAVQENTEGGNTSPTSENARRRRSREHQATEAGCSAAMSVSGTVKSLVVNSSRWSTADPLSDYNGNNQDETVHCNNEIINRETRDSPALVNSWVRASMRRLRHLRLPEETERQRNIDSNNCRGTIVSAPNSLPDIALIAPEILAAQTNGTSGTLLRPSSAPVRNLNNSNVVPSRRGGGRQFRASRSQRTRSREIASRQSSVLSSTTGSDTTASGTTTCSSSFGGASTSPPSSTATSPQRITSRR</sequence>
<organism evidence="2 3">
    <name type="scientific">Melipona bicolor</name>
    <dbReference type="NCBI Taxonomy" id="60889"/>
    <lineage>
        <taxon>Eukaryota</taxon>
        <taxon>Metazoa</taxon>
        <taxon>Ecdysozoa</taxon>
        <taxon>Arthropoda</taxon>
        <taxon>Hexapoda</taxon>
        <taxon>Insecta</taxon>
        <taxon>Pterygota</taxon>
        <taxon>Neoptera</taxon>
        <taxon>Endopterygota</taxon>
        <taxon>Hymenoptera</taxon>
        <taxon>Apocrita</taxon>
        <taxon>Aculeata</taxon>
        <taxon>Apoidea</taxon>
        <taxon>Anthophila</taxon>
        <taxon>Apidae</taxon>
        <taxon>Melipona</taxon>
    </lineage>
</organism>